<name>A0A075DAM7_SPHPA</name>
<dbReference type="EMBL" id="KC784957">
    <property type="protein sequence ID" value="AGN74364.1"/>
    <property type="molecule type" value="Genomic_DNA"/>
</dbReference>
<evidence type="ECO:0000313" key="2">
    <source>
        <dbReference type="EMBL" id="AHI16052.1"/>
    </source>
</evidence>
<reference evidence="1" key="1">
    <citation type="journal article" date="2014" name="Mol. Biol. Evol.">
        <title>350 my of mitochondrial genome stasis in mosses, an early land plant lineage.</title>
        <authorList>
            <person name="Liu Y."/>
            <person name="Medina R."/>
            <person name="Goffinet B."/>
        </authorList>
    </citation>
    <scope>NUCLEOTIDE SEQUENCE</scope>
</reference>
<proteinExistence type="predicted"/>
<organism evidence="2">
    <name type="scientific">Sphagnum palustre</name>
    <name type="common">Blunt-leaved bog-moss</name>
    <name type="synonym">Sphagnum cymbifolium</name>
    <dbReference type="NCBI Taxonomy" id="13805"/>
    <lineage>
        <taxon>Eukaryota</taxon>
        <taxon>Viridiplantae</taxon>
        <taxon>Streptophyta</taxon>
        <taxon>Embryophyta</taxon>
        <taxon>Bryophyta</taxon>
        <taxon>Sphagnophytina</taxon>
        <taxon>Sphagnopsida</taxon>
        <taxon>Sphagnales</taxon>
        <taxon>Sphagnaceae</taxon>
        <taxon>Sphagnum</taxon>
    </lineage>
</organism>
<dbReference type="GeneID" id="19907271"/>
<dbReference type="AlphaFoldDB" id="A0A075DAM7"/>
<reference evidence="2" key="2">
    <citation type="journal article" date="2014" name="Syst. Biol.">
        <title>Mitochondrial Phylogenomics of Early Land Plants: Mitigating the Effects of Saturation, Compositional Heterogeneity, and Codon-usage Bias.</title>
        <authorList>
            <person name="Liu Y."/>
            <person name="Cox C.J."/>
            <person name="Wang W."/>
            <person name="Goffinet B."/>
        </authorList>
    </citation>
    <scope>NUCLEOTIDE SEQUENCE</scope>
</reference>
<dbReference type="EMBL" id="KC663089">
    <property type="protein sequence ID" value="AHI16052.1"/>
    <property type="molecule type" value="Genomic_DNA"/>
</dbReference>
<keyword evidence="2" id="KW-0689">Ribosomal protein</keyword>
<dbReference type="RefSeq" id="YP_009047573.1">
    <property type="nucleotide sequence ID" value="NC_024521.1"/>
</dbReference>
<evidence type="ECO:0000313" key="1">
    <source>
        <dbReference type="EMBL" id="AGN74364.1"/>
    </source>
</evidence>
<keyword evidence="2" id="KW-0687">Ribonucleoprotein</keyword>
<keyword evidence="2" id="KW-0496">Mitochondrion</keyword>
<accession>A0A075DAM7</accession>
<gene>
    <name evidence="2" type="primary">rps1</name>
    <name evidence="1" type="ORF">SppaM_p04</name>
</gene>
<geneLocation type="mitochondrion" evidence="2"/>
<sequence length="275" mass="31778">MSFTQLFPKYNSSLNPLRGSAIQCSIKKLQQNMVLVDTGLKTLIICFQHELKRVPITKQARFILGIEDVEVFGELKMLLPKPLERKCKSKLIWTELTKIWQSDHNLVKGFLLNSVKGGYAIAIAGHIAFLPKSLRRSRKVFHSQWRIFSILNMNPKIGNIVVKDIDDGKIDFFSPAKAHRKKIKRLGVKRKHLRNTKKNTFFYKYEKIKKKKNQNFSSLPMVSTTPKTKQSLKRLGPKPQAYIEKTRENTEKSTTNNIFKLKDQGRTINSFLSVC</sequence>
<protein>
    <submittedName>
        <fullName evidence="2">Ribosomal protein S1</fullName>
    </submittedName>
</protein>
<dbReference type="GO" id="GO:0005840">
    <property type="term" value="C:ribosome"/>
    <property type="evidence" value="ECO:0007669"/>
    <property type="project" value="UniProtKB-KW"/>
</dbReference>